<dbReference type="Proteomes" id="UP000292685">
    <property type="component" value="Unassembled WGS sequence"/>
</dbReference>
<dbReference type="InterPro" id="IPR011047">
    <property type="entry name" value="Quinoprotein_ADH-like_sf"/>
</dbReference>
<dbReference type="InterPro" id="IPR006311">
    <property type="entry name" value="TAT_signal"/>
</dbReference>
<keyword evidence="2" id="KW-1185">Reference proteome</keyword>
<accession>A0A4Q8ACU5</accession>
<dbReference type="EMBL" id="SHLA01000001">
    <property type="protein sequence ID" value="RZU61561.1"/>
    <property type="molecule type" value="Genomic_DNA"/>
</dbReference>
<proteinExistence type="predicted"/>
<gene>
    <name evidence="1" type="ORF">EV380_1132</name>
</gene>
<reference evidence="1 2" key="1">
    <citation type="submission" date="2019-02" db="EMBL/GenBank/DDBJ databases">
        <title>Sequencing the genomes of 1000 actinobacteria strains.</title>
        <authorList>
            <person name="Klenk H.-P."/>
        </authorList>
    </citation>
    <scope>NUCLEOTIDE SEQUENCE [LARGE SCALE GENOMIC DNA]</scope>
    <source>
        <strain evidence="1 2">DSM 17364</strain>
    </source>
</reference>
<evidence type="ECO:0000313" key="2">
    <source>
        <dbReference type="Proteomes" id="UP000292685"/>
    </source>
</evidence>
<dbReference type="SUPFAM" id="SSF50998">
    <property type="entry name" value="Quinoprotein alcohol dehydrogenase-like"/>
    <property type="match status" value="1"/>
</dbReference>
<protein>
    <submittedName>
        <fullName evidence="1">Uncharacterized protein</fullName>
    </submittedName>
</protein>
<dbReference type="AlphaFoldDB" id="A0A4Q8ACU5"/>
<sequence>MNELHTAPAAGRLPSRRRVLSAAVATAATSALLTLAPEPASGPGAAPQPVPVEPVPPRFTGEVLLGEPLHRVLVPVGAFGPLPDGTGVALMVASGSPGRLSVVRVADGQRLADLPLGDDDERRAAAWALAIDAATHTGVVGTTDGRVYVVDLATLTHRSVDNVPDDGPFFERAIPDGDGGFLMTSYGDGLVYRYTPATDTWASFGPFGSGNAYSIGLARAGAKVFVGTGTNDPAIYEFSLDGGEPQRIDLPPAAGGDVRSFVYDLAYWSGHLCARVDPENRLYVRDLNKDEWVLTLDDAAPGLAVSYARDESAGFYYAGLDQELRHLDPTRMEEPARPDHSVSAFRGHGWVPNAAGDRVLVTTNASGRMHLWNPRSAETELVDGDVAPGALLIRSVGATPDGGVLASAMATIDRVARYDGGDLAADFAPGGAEFTHLASSGQVESFGTSGGDVVVGSYPGARLRRLRDGADGPTAGTSGEEADGDVVVLAPDQDQDRPVDILDLRTRLVVATTPDYGQIDGAVVVVSPDFERQRTFRGLVPGQSPLCLAPFESDRVILVGTGSAAGLGAAPSEEDGRVLKLDLVSREVVASTVAVPGEPNVSALATDASGLVWGWTRNTLFQLDPVTMTIMLVRRYRIGRDTGGYVTGRQLHDGGDHLVGCAGGEVFRVDKATLAHELLAEGTNLHRSPGGDLYYSRGARLYRWVSGNTSATNLG</sequence>
<name>A0A4Q8ACU5_9MICC</name>
<dbReference type="SUPFAM" id="SSF101898">
    <property type="entry name" value="NHL repeat"/>
    <property type="match status" value="1"/>
</dbReference>
<dbReference type="RefSeq" id="WP_130449908.1">
    <property type="nucleotide sequence ID" value="NZ_SHLA01000001.1"/>
</dbReference>
<dbReference type="InterPro" id="IPR015943">
    <property type="entry name" value="WD40/YVTN_repeat-like_dom_sf"/>
</dbReference>
<comment type="caution">
    <text evidence="1">The sequence shown here is derived from an EMBL/GenBank/DDBJ whole genome shotgun (WGS) entry which is preliminary data.</text>
</comment>
<organism evidence="1 2">
    <name type="scientific">Zhihengliuella halotolerans</name>
    <dbReference type="NCBI Taxonomy" id="370736"/>
    <lineage>
        <taxon>Bacteria</taxon>
        <taxon>Bacillati</taxon>
        <taxon>Actinomycetota</taxon>
        <taxon>Actinomycetes</taxon>
        <taxon>Micrococcales</taxon>
        <taxon>Micrococcaceae</taxon>
        <taxon>Zhihengliuella</taxon>
    </lineage>
</organism>
<evidence type="ECO:0000313" key="1">
    <source>
        <dbReference type="EMBL" id="RZU61561.1"/>
    </source>
</evidence>
<dbReference type="OrthoDB" id="99456at2"/>
<dbReference type="PROSITE" id="PS51318">
    <property type="entry name" value="TAT"/>
    <property type="match status" value="1"/>
</dbReference>
<dbReference type="Gene3D" id="2.130.10.10">
    <property type="entry name" value="YVTN repeat-like/Quinoprotein amine dehydrogenase"/>
    <property type="match status" value="1"/>
</dbReference>